<dbReference type="AlphaFoldDB" id="M4C4C7"/>
<dbReference type="Proteomes" id="UP000011713">
    <property type="component" value="Unassembled WGS sequence"/>
</dbReference>
<reference evidence="2" key="1">
    <citation type="journal article" date="2010" name="Science">
        <title>Signatures of adaptation to obligate biotrophy in the Hyaloperonospora arabidopsidis genome.</title>
        <authorList>
            <person name="Baxter L."/>
            <person name="Tripathy S."/>
            <person name="Ishaque N."/>
            <person name="Boot N."/>
            <person name="Cabral A."/>
            <person name="Kemen E."/>
            <person name="Thines M."/>
            <person name="Ah-Fong A."/>
            <person name="Anderson R."/>
            <person name="Badejoko W."/>
            <person name="Bittner-Eddy P."/>
            <person name="Boore J.L."/>
            <person name="Chibucos M.C."/>
            <person name="Coates M."/>
            <person name="Dehal P."/>
            <person name="Delehaunty K."/>
            <person name="Dong S."/>
            <person name="Downton P."/>
            <person name="Dumas B."/>
            <person name="Fabro G."/>
            <person name="Fronick C."/>
            <person name="Fuerstenberg S.I."/>
            <person name="Fulton L."/>
            <person name="Gaulin E."/>
            <person name="Govers F."/>
            <person name="Hughes L."/>
            <person name="Humphray S."/>
            <person name="Jiang R.H."/>
            <person name="Judelson H."/>
            <person name="Kamoun S."/>
            <person name="Kyung K."/>
            <person name="Meijer H."/>
            <person name="Minx P."/>
            <person name="Morris P."/>
            <person name="Nelson J."/>
            <person name="Phuntumart V."/>
            <person name="Qutob D."/>
            <person name="Rehmany A."/>
            <person name="Rougon-Cardoso A."/>
            <person name="Ryden P."/>
            <person name="Torto-Alalibo T."/>
            <person name="Studholme D."/>
            <person name="Wang Y."/>
            <person name="Win J."/>
            <person name="Wood J."/>
            <person name="Clifton S.W."/>
            <person name="Rogers J."/>
            <person name="Van den Ackerveken G."/>
            <person name="Jones J.D."/>
            <person name="McDowell J.M."/>
            <person name="Beynon J."/>
            <person name="Tyler B.M."/>
        </authorList>
    </citation>
    <scope>NUCLEOTIDE SEQUENCE [LARGE SCALE GENOMIC DNA]</scope>
    <source>
        <strain evidence="2">Emoy2</strain>
    </source>
</reference>
<dbReference type="HOGENOM" id="CLU_2965767_0_0_1"/>
<name>M4C4C7_HYAAE</name>
<dbReference type="EMBL" id="ABWE02003035">
    <property type="status" value="NOT_ANNOTATED_CDS"/>
    <property type="molecule type" value="Genomic_DNA"/>
</dbReference>
<evidence type="ECO:0000313" key="2">
    <source>
        <dbReference type="Proteomes" id="UP000011713"/>
    </source>
</evidence>
<dbReference type="EnsemblProtists" id="HpaT813945">
    <property type="protein sequence ID" value="HpaP813945"/>
    <property type="gene ID" value="HpaG813945"/>
</dbReference>
<keyword evidence="2" id="KW-1185">Reference proteome</keyword>
<organism evidence="1 2">
    <name type="scientific">Hyaloperonospora arabidopsidis (strain Emoy2)</name>
    <name type="common">Downy mildew agent</name>
    <name type="synonym">Peronospora arabidopsidis</name>
    <dbReference type="NCBI Taxonomy" id="559515"/>
    <lineage>
        <taxon>Eukaryota</taxon>
        <taxon>Sar</taxon>
        <taxon>Stramenopiles</taxon>
        <taxon>Oomycota</taxon>
        <taxon>Peronosporomycetes</taxon>
        <taxon>Peronosporales</taxon>
        <taxon>Peronosporaceae</taxon>
        <taxon>Hyaloperonospora</taxon>
    </lineage>
</organism>
<dbReference type="InParanoid" id="M4C4C7"/>
<accession>M4C4C7</accession>
<evidence type="ECO:0000313" key="1">
    <source>
        <dbReference type="EnsemblProtists" id="HpaP813945"/>
    </source>
</evidence>
<sequence length="59" mass="6616">MPVSGAEAGDARSVVEENDSPEELLMHARIAAIDVKVVTKMRIDYRAVLEWTRRRGCES</sequence>
<dbReference type="VEuPathDB" id="FungiDB:HpaG813945"/>
<proteinExistence type="predicted"/>
<protein>
    <submittedName>
        <fullName evidence="1">Uncharacterized protein</fullName>
    </submittedName>
</protein>
<reference evidence="1" key="2">
    <citation type="submission" date="2015-06" db="UniProtKB">
        <authorList>
            <consortium name="EnsemblProtists"/>
        </authorList>
    </citation>
    <scope>IDENTIFICATION</scope>
    <source>
        <strain evidence="1">Emoy2</strain>
    </source>
</reference>